<comment type="catalytic activity">
    <reaction evidence="9">
        <text>D-glyceraldehyde + ATP = D-glyceraldehyde 3-phosphate + ADP + H(+)</text>
        <dbReference type="Rhea" id="RHEA:13941"/>
        <dbReference type="ChEBI" id="CHEBI:15378"/>
        <dbReference type="ChEBI" id="CHEBI:17378"/>
        <dbReference type="ChEBI" id="CHEBI:30616"/>
        <dbReference type="ChEBI" id="CHEBI:59776"/>
        <dbReference type="ChEBI" id="CHEBI:456216"/>
        <dbReference type="EC" id="2.7.1.28"/>
    </reaction>
</comment>
<dbReference type="InterPro" id="IPR008271">
    <property type="entry name" value="Ser/Thr_kinase_AS"/>
</dbReference>
<comment type="pathway">
    <text evidence="2">Polyol metabolism; glycerol fermentation; glycerone phosphate from glycerol (oxidative route): step 2/2.</text>
</comment>
<dbReference type="GO" id="GO:0004371">
    <property type="term" value="F:glycerone kinase activity"/>
    <property type="evidence" value="ECO:0007669"/>
    <property type="project" value="UniProtKB-EC"/>
</dbReference>
<dbReference type="PROSITE" id="PS00108">
    <property type="entry name" value="PROTEIN_KINASE_ST"/>
    <property type="match status" value="1"/>
</dbReference>
<organism evidence="17 18">
    <name type="scientific">Rhizoctonia solani</name>
    <dbReference type="NCBI Taxonomy" id="456999"/>
    <lineage>
        <taxon>Eukaryota</taxon>
        <taxon>Fungi</taxon>
        <taxon>Dikarya</taxon>
        <taxon>Basidiomycota</taxon>
        <taxon>Agaricomycotina</taxon>
        <taxon>Agaricomycetes</taxon>
        <taxon>Cantharellales</taxon>
        <taxon>Ceratobasidiaceae</taxon>
        <taxon>Rhizoctonia</taxon>
    </lineage>
</organism>
<feature type="binding site" evidence="12">
    <location>
        <begin position="496"/>
        <end position="499"/>
    </location>
    <ligand>
        <name>substrate</name>
    </ligand>
</feature>
<dbReference type="UniPathway" id="UPA00617">
    <property type="reaction ID" value="UER00669"/>
</dbReference>
<accession>A0A8H2X092</accession>
<dbReference type="Gene3D" id="1.25.40.340">
    <property type="match status" value="1"/>
</dbReference>
<evidence type="ECO:0000313" key="17">
    <source>
        <dbReference type="EMBL" id="CAE6412746.1"/>
    </source>
</evidence>
<evidence type="ECO:0000256" key="13">
    <source>
        <dbReference type="SAM" id="MobiDB-lite"/>
    </source>
</evidence>
<evidence type="ECO:0000256" key="3">
    <source>
        <dbReference type="ARBA" id="ARBA00008757"/>
    </source>
</evidence>
<dbReference type="FunFam" id="1.25.40.340:FF:000001">
    <property type="entry name" value="Dihydroxyacetone kinase 1"/>
    <property type="match status" value="1"/>
</dbReference>
<dbReference type="Pfam" id="PF07714">
    <property type="entry name" value="PK_Tyr_Ser-Thr"/>
    <property type="match status" value="1"/>
</dbReference>
<dbReference type="GO" id="GO:0005524">
    <property type="term" value="F:ATP binding"/>
    <property type="evidence" value="ECO:0007669"/>
    <property type="project" value="UniProtKB-KW"/>
</dbReference>
<sequence>MRGVLYWNNRQFHFALELLYLWLEPTNLVLVGAFKSANHIYRWYSVLSTSDQHPDPTLDTNSPSPGATSNHLTILVPNPLPTILTGVRRTVDWAFSSRPQSLPIASENSTIVTSNTGVKEILQCMVERRCPDVTSDLSPMTAIPRPYTGGGYGDVYKWSKKDGSIVSIKCLRIYENSESTPKSTKRISRELYHLFRASHPNVLELTGVALFNGQIAIVSPWMKNGNLRKYIRSQPEVDRWSLCIQIAEGLAHIHSIKMVHGDLKAENILVSDQGVVKISDFGNSILEECSLRYTATSRVGGGTSRWMAWELFSDPPADISATTDVHSLGMANSPGKYVEEVMTGEYPYAEYKGNISVLGPLSEKRLPKRPEAFASHRRWGDERWALLLDCWNVDPNLRPDSLKVLNRAFDTAQYYDFPRYDVNIGQRRSPYSLTWPQYQLMTTLHKHIVSSSSSLVTDALVGVSALNPRAAVDKQHKVLYLAEPDRSRVAIISGGGAGHEPAHSGFVGEGILNAAVCGDVFASPNANQVKRALQLVENEKGILMVVKSYTGDILNFGLAREQYCAANPSKVNSLKFVVVGDDVSVGKKQGEIVGRRGLAGTVLVYKIAGALAQQGASLEEVHEVAQFVADRLGTIAVGLEHCHVPGADPGGTHLEADEIEVGMGIHNESGHTRVRPIPALPELVDKLLGYLFATPESDPDRSFLPWPERGVAGDCVLLVNNLGGLSALELSSAAKTISEKITESGINIERMLVGTYMTSLNMPGFSVTLLLLPQSDETKVSKDKLLRLLDAPAKTPAWTWTSGASPITRSSVASPQAEASTQKGSTPASNQFSDSVRRACHALIRAEPEITQMDQIVGDGDCGTTLKAGAEAVLDALNKPEFAFYGARGSISQIGQIVGDAMGGTSGALYSIYISALAQGLQGASSGDSGEPTRGQYADAAAFALERLYTYTRARPPSRTLVDPLAAFVESLKDPDAHLEQAFEAAQRAAEETKNLPARAGRAAYVNAEAVKGTCDPGAWGIRCLLEGLLKGSSK</sequence>
<dbReference type="PANTHER" id="PTHR28629">
    <property type="entry name" value="TRIOKINASE/FMN CYCLASE"/>
    <property type="match status" value="1"/>
</dbReference>
<dbReference type="InterPro" id="IPR050861">
    <property type="entry name" value="Dihydroxyacetone_Kinase"/>
</dbReference>
<evidence type="ECO:0000256" key="6">
    <source>
        <dbReference type="ARBA" id="ARBA00022777"/>
    </source>
</evidence>
<dbReference type="SMART" id="SM01120">
    <property type="entry name" value="Dak2"/>
    <property type="match status" value="1"/>
</dbReference>
<evidence type="ECO:0008006" key="19">
    <source>
        <dbReference type="Google" id="ProtNLM"/>
    </source>
</evidence>
<comment type="catalytic activity">
    <reaction evidence="10">
        <text>dihydroxyacetone + ATP = dihydroxyacetone phosphate + ADP + H(+)</text>
        <dbReference type="Rhea" id="RHEA:15773"/>
        <dbReference type="ChEBI" id="CHEBI:15378"/>
        <dbReference type="ChEBI" id="CHEBI:16016"/>
        <dbReference type="ChEBI" id="CHEBI:30616"/>
        <dbReference type="ChEBI" id="CHEBI:57642"/>
        <dbReference type="ChEBI" id="CHEBI:456216"/>
        <dbReference type="EC" id="2.7.1.29"/>
    </reaction>
</comment>
<keyword evidence="5" id="KW-0547">Nucleotide-binding</keyword>
<dbReference type="GO" id="GO:0050354">
    <property type="term" value="F:triokinase activity"/>
    <property type="evidence" value="ECO:0007669"/>
    <property type="project" value="UniProtKB-EC"/>
</dbReference>
<feature type="domain" description="DhaL" evidence="15">
    <location>
        <begin position="830"/>
        <end position="1031"/>
    </location>
</feature>
<dbReference type="Gene3D" id="3.40.50.10440">
    <property type="entry name" value="Dihydroxyacetone kinase, domain 1"/>
    <property type="match status" value="1"/>
</dbReference>
<dbReference type="FunFam" id="3.40.50.10440:FF:000001">
    <property type="entry name" value="Dihydroxyacetone kinase, DhaK subunit"/>
    <property type="match status" value="1"/>
</dbReference>
<proteinExistence type="inferred from homology"/>
<feature type="region of interest" description="Disordered" evidence="13">
    <location>
        <begin position="800"/>
        <end position="833"/>
    </location>
</feature>
<evidence type="ECO:0000259" key="14">
    <source>
        <dbReference type="PROSITE" id="PS50011"/>
    </source>
</evidence>
<dbReference type="GO" id="GO:0004672">
    <property type="term" value="F:protein kinase activity"/>
    <property type="evidence" value="ECO:0007669"/>
    <property type="project" value="InterPro"/>
</dbReference>
<dbReference type="FunFam" id="3.30.1180.20:FF:000001">
    <property type="entry name" value="Dihydroxyacetone kinase 1"/>
    <property type="match status" value="1"/>
</dbReference>
<dbReference type="EMBL" id="CAJMWR010001044">
    <property type="protein sequence ID" value="CAE6412746.1"/>
    <property type="molecule type" value="Genomic_DNA"/>
</dbReference>
<dbReference type="InterPro" id="IPR004006">
    <property type="entry name" value="DhaK_dom"/>
</dbReference>
<reference evidence="17" key="1">
    <citation type="submission" date="2021-01" db="EMBL/GenBank/DDBJ databases">
        <authorList>
            <person name="Kaushik A."/>
        </authorList>
    </citation>
    <scope>NUCLEOTIDE SEQUENCE</scope>
    <source>
        <strain evidence="17">AG1-1A</strain>
    </source>
</reference>
<keyword evidence="7" id="KW-0319">Glycerol metabolism</keyword>
<dbReference type="Gene3D" id="3.30.1180.20">
    <property type="entry name" value="Dihydroxyacetone kinase, domain 2"/>
    <property type="match status" value="1"/>
</dbReference>
<evidence type="ECO:0000256" key="10">
    <source>
        <dbReference type="ARBA" id="ARBA00048898"/>
    </source>
</evidence>
<comment type="function">
    <text evidence="1">Catalyzes both the phosphorylation of dihydroxyacetone and of glyceraldehyde.</text>
</comment>
<evidence type="ECO:0000259" key="16">
    <source>
        <dbReference type="PROSITE" id="PS51481"/>
    </source>
</evidence>
<dbReference type="NCBIfam" id="TIGR02361">
    <property type="entry name" value="dak_ATP"/>
    <property type="match status" value="1"/>
</dbReference>
<dbReference type="Gene3D" id="1.10.510.10">
    <property type="entry name" value="Transferase(Phosphotransferase) domain 1"/>
    <property type="match status" value="1"/>
</dbReference>
<keyword evidence="4" id="KW-0808">Transferase</keyword>
<evidence type="ECO:0000256" key="9">
    <source>
        <dbReference type="ARBA" id="ARBA00047974"/>
    </source>
</evidence>
<dbReference type="InterPro" id="IPR001245">
    <property type="entry name" value="Ser-Thr/Tyr_kinase_cat_dom"/>
</dbReference>
<keyword evidence="6" id="KW-0418">Kinase</keyword>
<evidence type="ECO:0000256" key="5">
    <source>
        <dbReference type="ARBA" id="ARBA00022741"/>
    </source>
</evidence>
<evidence type="ECO:0000259" key="15">
    <source>
        <dbReference type="PROSITE" id="PS51480"/>
    </source>
</evidence>
<dbReference type="Pfam" id="PF02733">
    <property type="entry name" value="Dak1"/>
    <property type="match status" value="1"/>
</dbReference>
<dbReference type="InterPro" id="IPR036117">
    <property type="entry name" value="DhaL_dom_sf"/>
</dbReference>
<evidence type="ECO:0000256" key="1">
    <source>
        <dbReference type="ARBA" id="ARBA00003264"/>
    </source>
</evidence>
<dbReference type="InterPro" id="IPR011009">
    <property type="entry name" value="Kinase-like_dom_sf"/>
</dbReference>
<dbReference type="AlphaFoldDB" id="A0A8H2X092"/>
<dbReference type="PANTHER" id="PTHR28629:SF14">
    <property type="entry name" value="DIHYDROXYACETONE KINASE 1"/>
    <property type="match status" value="1"/>
</dbReference>
<dbReference type="SUPFAM" id="SSF56112">
    <property type="entry name" value="Protein kinase-like (PK-like)"/>
    <property type="match status" value="1"/>
</dbReference>
<evidence type="ECO:0000313" key="18">
    <source>
        <dbReference type="Proteomes" id="UP000663840"/>
    </source>
</evidence>
<dbReference type="InterPro" id="IPR000719">
    <property type="entry name" value="Prot_kinase_dom"/>
</dbReference>
<comment type="caution">
    <text evidence="17">The sequence shown here is derived from an EMBL/GenBank/DDBJ whole genome shotgun (WGS) entry which is preliminary data.</text>
</comment>
<feature type="domain" description="DhaK" evidence="16">
    <location>
        <begin position="451"/>
        <end position="798"/>
    </location>
</feature>
<dbReference type="PROSITE" id="PS51480">
    <property type="entry name" value="DHAL"/>
    <property type="match status" value="1"/>
</dbReference>
<dbReference type="InterPro" id="IPR012734">
    <property type="entry name" value="DhaK_ATP"/>
</dbReference>
<dbReference type="GO" id="GO:0019588">
    <property type="term" value="P:anaerobic glycerol catabolic process"/>
    <property type="evidence" value="ECO:0007669"/>
    <property type="project" value="UniProtKB-UniPathway"/>
</dbReference>
<comment type="similarity">
    <text evidence="3">Belongs to the dihydroxyacetone kinase (DAK) family.</text>
</comment>
<dbReference type="PROSITE" id="PS50011">
    <property type="entry name" value="PROTEIN_KINASE_DOM"/>
    <property type="match status" value="1"/>
</dbReference>
<name>A0A8H2X092_9AGAM</name>
<gene>
    <name evidence="17" type="ORF">RDB_LOCUS46176</name>
</gene>
<protein>
    <recommendedName>
        <fullName evidence="19">Dihydroxyacetone kinase</fullName>
    </recommendedName>
</protein>
<evidence type="ECO:0000256" key="11">
    <source>
        <dbReference type="PIRSR" id="PIRSR612734-1"/>
    </source>
</evidence>
<dbReference type="SUPFAM" id="SSF82549">
    <property type="entry name" value="DAK1/DegV-like"/>
    <property type="match status" value="1"/>
</dbReference>
<feature type="binding site" evidence="12">
    <location>
        <position position="547"/>
    </location>
    <ligand>
        <name>substrate</name>
    </ligand>
</feature>
<evidence type="ECO:0000256" key="4">
    <source>
        <dbReference type="ARBA" id="ARBA00022679"/>
    </source>
</evidence>
<evidence type="ECO:0000256" key="12">
    <source>
        <dbReference type="PIRSR" id="PIRSR612734-2"/>
    </source>
</evidence>
<dbReference type="GO" id="GO:0005829">
    <property type="term" value="C:cytosol"/>
    <property type="evidence" value="ECO:0007669"/>
    <property type="project" value="TreeGrafter"/>
</dbReference>
<feature type="active site" description="Tele-hemiaminal-histidine intermediate" evidence="11">
    <location>
        <position position="666"/>
    </location>
</feature>
<dbReference type="SUPFAM" id="SSF101473">
    <property type="entry name" value="DhaL-like"/>
    <property type="match status" value="1"/>
</dbReference>
<dbReference type="Proteomes" id="UP000663840">
    <property type="component" value="Unassembled WGS sequence"/>
</dbReference>
<feature type="domain" description="Protein kinase" evidence="14">
    <location>
        <begin position="141"/>
        <end position="415"/>
    </location>
</feature>
<evidence type="ECO:0000256" key="2">
    <source>
        <dbReference type="ARBA" id="ARBA00004778"/>
    </source>
</evidence>
<evidence type="ECO:0000256" key="8">
    <source>
        <dbReference type="ARBA" id="ARBA00022840"/>
    </source>
</evidence>
<dbReference type="PROSITE" id="PS51481">
    <property type="entry name" value="DHAK"/>
    <property type="match status" value="1"/>
</dbReference>
<dbReference type="SMART" id="SM00220">
    <property type="entry name" value="S_TKc"/>
    <property type="match status" value="1"/>
</dbReference>
<evidence type="ECO:0000256" key="7">
    <source>
        <dbReference type="ARBA" id="ARBA00022798"/>
    </source>
</evidence>
<dbReference type="InterPro" id="IPR004007">
    <property type="entry name" value="DhaL_dom"/>
</dbReference>
<dbReference type="Pfam" id="PF02734">
    <property type="entry name" value="Dak2"/>
    <property type="match status" value="1"/>
</dbReference>
<feature type="binding site" evidence="12">
    <location>
        <position position="552"/>
    </location>
    <ligand>
        <name>substrate</name>
    </ligand>
</feature>
<keyword evidence="8" id="KW-0067">ATP-binding</keyword>